<comment type="caution">
    <text evidence="1">The sequence shown here is derived from an EMBL/GenBank/DDBJ whole genome shotgun (WGS) entry which is preliminary data.</text>
</comment>
<reference evidence="1" key="1">
    <citation type="submission" date="2021-06" db="EMBL/GenBank/DDBJ databases">
        <title>Parelaphostrongylus tenuis whole genome reference sequence.</title>
        <authorList>
            <person name="Garwood T.J."/>
            <person name="Larsen P.A."/>
            <person name="Fountain-Jones N.M."/>
            <person name="Garbe J.R."/>
            <person name="Macchietto M.G."/>
            <person name="Kania S.A."/>
            <person name="Gerhold R.W."/>
            <person name="Richards J.E."/>
            <person name="Wolf T.M."/>
        </authorList>
    </citation>
    <scope>NUCLEOTIDE SEQUENCE</scope>
    <source>
        <strain evidence="1">MNPRO001-30</strain>
        <tissue evidence="1">Meninges</tissue>
    </source>
</reference>
<protein>
    <submittedName>
        <fullName evidence="1">Uncharacterized protein</fullName>
    </submittedName>
</protein>
<dbReference type="Proteomes" id="UP001196413">
    <property type="component" value="Unassembled WGS sequence"/>
</dbReference>
<sequence>MRAQHKAVKTPPNPLMSETHPELTNSILEDLLHSERLITKQYKLLTISSNCSDHKVMEGKRGG</sequence>
<dbReference type="AlphaFoldDB" id="A0AAD5RD59"/>
<dbReference type="EMBL" id="JAHQIW010007160">
    <property type="protein sequence ID" value="KAJ1372599.1"/>
    <property type="molecule type" value="Genomic_DNA"/>
</dbReference>
<proteinExistence type="predicted"/>
<keyword evidence="2" id="KW-1185">Reference proteome</keyword>
<evidence type="ECO:0000313" key="2">
    <source>
        <dbReference type="Proteomes" id="UP001196413"/>
    </source>
</evidence>
<evidence type="ECO:0000313" key="1">
    <source>
        <dbReference type="EMBL" id="KAJ1372599.1"/>
    </source>
</evidence>
<name>A0AAD5RD59_PARTN</name>
<accession>A0AAD5RD59</accession>
<organism evidence="1 2">
    <name type="scientific">Parelaphostrongylus tenuis</name>
    <name type="common">Meningeal worm</name>
    <dbReference type="NCBI Taxonomy" id="148309"/>
    <lineage>
        <taxon>Eukaryota</taxon>
        <taxon>Metazoa</taxon>
        <taxon>Ecdysozoa</taxon>
        <taxon>Nematoda</taxon>
        <taxon>Chromadorea</taxon>
        <taxon>Rhabditida</taxon>
        <taxon>Rhabditina</taxon>
        <taxon>Rhabditomorpha</taxon>
        <taxon>Strongyloidea</taxon>
        <taxon>Metastrongylidae</taxon>
        <taxon>Parelaphostrongylus</taxon>
    </lineage>
</organism>
<gene>
    <name evidence="1" type="ORF">KIN20_034790</name>
</gene>